<evidence type="ECO:0000313" key="2">
    <source>
        <dbReference type="EMBL" id="AON96542.1"/>
    </source>
</evidence>
<dbReference type="Pfam" id="PF20030">
    <property type="entry name" value="bpMoxR"/>
    <property type="match status" value="1"/>
</dbReference>
<proteinExistence type="predicted"/>
<dbReference type="Proteomes" id="UP000225139">
    <property type="component" value="Segment"/>
</dbReference>
<sequence length="618" mass="69350">MSQQPSGQGISEKIQNLASKYGQMLNELDKAVVGRYDSKTAVLLGLMTGFPTLLVGDRGVAKTMLIELLPKVIEGLNDKDVFVVQVSEYTDPSEIFGVPDIQKLVNGEGFDLKTDGFLPSAKVAFIDEIFYTSEKVRSTLLRAINEKKINVFGKEIKLPWIAFYAAANKVDLENPSDLALLDRFNIRGFILDIPFIMDNVDKLADETMQVMSASENPELKKVITLNDVEETRKVLDQMVRDFFNSKEALDLLKKVYYVIGDILASLKDTDAYESFYRSADEDYTHISTRARKRLNYVAASIALVRGATKPTYLDYLLALLFTLPVDVQSFKIVRDKIRDEWNKAVSGQEDTDATKVILDYLNDRLLTEAFIKASKMFDTSRNAIENLGKKIPLAQPFENREPTLVSSLPKIVEFLTRPEPISYSIWLMTKDKNGKINVGREKTGELSGNPLQKLEELLKLLESYRKVLDEADSPEERKTLILGLSKLVVNFGSTSSYQNGYKVPFLTLLDAISLFINNLKSTDVQKVIEQVVNDAKNNALKSISNGAPEVSGWEVFAPLLEQYGMKVPGILEAKRQIEDRAKGLSKNLDNTVTEIMNAGEKIMEMDDEMTKTFISLAS</sequence>
<dbReference type="Gene3D" id="3.40.50.300">
    <property type="entry name" value="P-loop containing nucleotide triphosphate hydrolases"/>
    <property type="match status" value="1"/>
</dbReference>
<dbReference type="InterPro" id="IPR050513">
    <property type="entry name" value="RavA_ATPases"/>
</dbReference>
<feature type="domain" description="MoxR" evidence="1">
    <location>
        <begin position="23"/>
        <end position="193"/>
    </location>
</feature>
<dbReference type="SUPFAM" id="SSF52540">
    <property type="entry name" value="P-loop containing nucleoside triphosphate hydrolases"/>
    <property type="match status" value="1"/>
</dbReference>
<evidence type="ECO:0000259" key="1">
    <source>
        <dbReference type="Pfam" id="PF20030"/>
    </source>
</evidence>
<dbReference type="EMBL" id="KX607102">
    <property type="protein sequence ID" value="AON96542.1"/>
    <property type="molecule type" value="Genomic_DNA"/>
</dbReference>
<organism evidence="2">
    <name type="scientific">Acidianus two-tailed phage variant 1</name>
    <dbReference type="NCBI Taxonomy" id="1898550"/>
    <lineage>
        <taxon>Viruses</taxon>
        <taxon>Viruses incertae sedis</taxon>
        <taxon>Bicaudaviridae</taxon>
        <taxon>Bicaudavirus</taxon>
        <taxon>Acidianus two-tailed virus</taxon>
    </lineage>
</organism>
<protein>
    <submittedName>
        <fullName evidence="2">MoxR-type AAA-ATPase viral structural protein</fullName>
    </submittedName>
</protein>
<name>A0A1C9EGB9_ATV</name>
<dbReference type="InterPro" id="IPR027417">
    <property type="entry name" value="P-loop_NTPase"/>
</dbReference>
<dbReference type="PANTHER" id="PTHR32204">
    <property type="entry name" value="ATPASE RAVA"/>
    <property type="match status" value="1"/>
</dbReference>
<reference evidence="2" key="1">
    <citation type="submission" date="2016-07" db="EMBL/GenBank/DDBJ databases">
        <authorList>
            <person name="Vestergaard G."/>
            <person name="Garrett R.A."/>
        </authorList>
    </citation>
    <scope>NUCLEOTIDE SEQUENCE [LARGE SCALE GENOMIC DNA]</scope>
    <source>
        <strain evidence="2">ATV.v1</strain>
    </source>
</reference>
<accession>A0A1C9EGB9</accession>
<dbReference type="PANTHER" id="PTHR32204:SF0">
    <property type="entry name" value="ATPASE RAVA"/>
    <property type="match status" value="1"/>
</dbReference>
<dbReference type="InterPro" id="IPR045427">
    <property type="entry name" value="MoxR"/>
</dbReference>